<evidence type="ECO:0000256" key="8">
    <source>
        <dbReference type="SAM" id="MobiDB-lite"/>
    </source>
</evidence>
<feature type="transmembrane region" description="Helical" evidence="9">
    <location>
        <begin position="248"/>
        <end position="272"/>
    </location>
</feature>
<protein>
    <recommendedName>
        <fullName evidence="10">Kazal-like domain-containing protein</fullName>
    </recommendedName>
</protein>
<evidence type="ECO:0000256" key="5">
    <source>
        <dbReference type="ARBA" id="ARBA00022989"/>
    </source>
</evidence>
<comment type="caution">
    <text evidence="11">The sequence shown here is derived from an EMBL/GenBank/DDBJ whole genome shotgun (WGS) entry which is preliminary data.</text>
</comment>
<reference evidence="11 12" key="1">
    <citation type="submission" date="2024-02" db="EMBL/GenBank/DDBJ databases">
        <authorList>
            <person name="Daric V."/>
            <person name="Darras S."/>
        </authorList>
    </citation>
    <scope>NUCLEOTIDE SEQUENCE [LARGE SCALE GENOMIC DNA]</scope>
</reference>
<dbReference type="Proteomes" id="UP001642483">
    <property type="component" value="Unassembled WGS sequence"/>
</dbReference>
<evidence type="ECO:0000313" key="11">
    <source>
        <dbReference type="EMBL" id="CAK8686632.1"/>
    </source>
</evidence>
<keyword evidence="4 9" id="KW-0812">Transmembrane</keyword>
<feature type="transmembrane region" description="Helical" evidence="9">
    <location>
        <begin position="104"/>
        <end position="127"/>
    </location>
</feature>
<dbReference type="Pfam" id="PF07648">
    <property type="entry name" value="Kazal_2"/>
    <property type="match status" value="1"/>
</dbReference>
<dbReference type="InterPro" id="IPR036259">
    <property type="entry name" value="MFS_trans_sf"/>
</dbReference>
<evidence type="ECO:0000256" key="7">
    <source>
        <dbReference type="ARBA" id="ARBA00023157"/>
    </source>
</evidence>
<sequence>MGWRMVGISLGGYGVHLAPCGTAKNRANRVSEVHQNGGAQIANKDGFGSSYKDLPRAILTLLKNPTYVIITVCGCLQSILIAGTAAFFAKYIENAFRMSVGDAAVLSGAVSVPAGAVGNILGGLLIYTFKWKTPTMLKYCSFAVFSVACLSCCFLLHCRDTQIAGFNVPYSDSSFNSVTSTNLTSSCNSHCPCQEAYYIPVCGREEVTYFSACQAGCTEVYSNCSCFPNSTDEAVDGRCPSPCSTRSAFLALSFFMVMFTFSIFTPMLVSTFRIVPESLRSFGLGLEYLFYRALGTIPGPNLYGAFIDATCLLWQETSCGDRGFCWMYNNRNMALTFLYISVVGNGLSALLFLVGSFTYKPMYVAECSTVSFQCPAVPAVSVQLSTDSDKDGNKKSKSHTNYPSYDGNLYENAKLNEDCTKL</sequence>
<dbReference type="SUPFAM" id="SSF103473">
    <property type="entry name" value="MFS general substrate transporter"/>
    <property type="match status" value="1"/>
</dbReference>
<accession>A0ABP0G466</accession>
<evidence type="ECO:0000256" key="6">
    <source>
        <dbReference type="ARBA" id="ARBA00023136"/>
    </source>
</evidence>
<comment type="similarity">
    <text evidence="2">Belongs to the organo anion transporter (TC 2.A.60) family.</text>
</comment>
<evidence type="ECO:0000256" key="1">
    <source>
        <dbReference type="ARBA" id="ARBA00004651"/>
    </source>
</evidence>
<dbReference type="PANTHER" id="PTHR11388:SF160">
    <property type="entry name" value="SOLUTE CARRIER ORGANIC ANION TRANSPORTER FAMILY MEMBER"/>
    <property type="match status" value="1"/>
</dbReference>
<proteinExistence type="inferred from homology"/>
<keyword evidence="6 9" id="KW-0472">Membrane</keyword>
<evidence type="ECO:0000256" key="2">
    <source>
        <dbReference type="ARBA" id="ARBA00009657"/>
    </source>
</evidence>
<organism evidence="11 12">
    <name type="scientific">Clavelina lepadiformis</name>
    <name type="common">Light-bulb sea squirt</name>
    <name type="synonym">Ascidia lepadiformis</name>
    <dbReference type="NCBI Taxonomy" id="159417"/>
    <lineage>
        <taxon>Eukaryota</taxon>
        <taxon>Metazoa</taxon>
        <taxon>Chordata</taxon>
        <taxon>Tunicata</taxon>
        <taxon>Ascidiacea</taxon>
        <taxon>Aplousobranchia</taxon>
        <taxon>Clavelinidae</taxon>
        <taxon>Clavelina</taxon>
    </lineage>
</organism>
<dbReference type="InterPro" id="IPR002350">
    <property type="entry name" value="Kazal_dom"/>
</dbReference>
<gene>
    <name evidence="11" type="ORF">CVLEPA_LOCUS18567</name>
</gene>
<keyword evidence="7" id="KW-1015">Disulfide bond</keyword>
<keyword evidence="12" id="KW-1185">Reference proteome</keyword>
<dbReference type="InterPro" id="IPR036058">
    <property type="entry name" value="Kazal_dom_sf"/>
</dbReference>
<feature type="transmembrane region" description="Helical" evidence="9">
    <location>
        <begin position="66"/>
        <end position="92"/>
    </location>
</feature>
<keyword evidence="3" id="KW-1003">Cell membrane</keyword>
<dbReference type="EMBL" id="CAWYQH010000102">
    <property type="protein sequence ID" value="CAK8686632.1"/>
    <property type="molecule type" value="Genomic_DNA"/>
</dbReference>
<feature type="domain" description="Kazal-like" evidence="10">
    <location>
        <begin position="181"/>
        <end position="228"/>
    </location>
</feature>
<evidence type="ECO:0000256" key="9">
    <source>
        <dbReference type="SAM" id="Phobius"/>
    </source>
</evidence>
<feature type="region of interest" description="Disordered" evidence="8">
    <location>
        <begin position="385"/>
        <end position="409"/>
    </location>
</feature>
<evidence type="ECO:0000259" key="10">
    <source>
        <dbReference type="PROSITE" id="PS51465"/>
    </source>
</evidence>
<dbReference type="SUPFAM" id="SSF100895">
    <property type="entry name" value="Kazal-type serine protease inhibitors"/>
    <property type="match status" value="1"/>
</dbReference>
<dbReference type="PANTHER" id="PTHR11388">
    <property type="entry name" value="ORGANIC ANION TRANSPORTER"/>
    <property type="match status" value="1"/>
</dbReference>
<feature type="transmembrane region" description="Helical" evidence="9">
    <location>
        <begin position="337"/>
        <end position="359"/>
    </location>
</feature>
<dbReference type="PROSITE" id="PS51465">
    <property type="entry name" value="KAZAL_2"/>
    <property type="match status" value="1"/>
</dbReference>
<evidence type="ECO:0000256" key="4">
    <source>
        <dbReference type="ARBA" id="ARBA00022692"/>
    </source>
</evidence>
<dbReference type="InterPro" id="IPR004156">
    <property type="entry name" value="OATP"/>
</dbReference>
<evidence type="ECO:0000313" key="12">
    <source>
        <dbReference type="Proteomes" id="UP001642483"/>
    </source>
</evidence>
<evidence type="ECO:0000256" key="3">
    <source>
        <dbReference type="ARBA" id="ARBA00022475"/>
    </source>
</evidence>
<name>A0ABP0G466_CLALP</name>
<dbReference type="Pfam" id="PF03137">
    <property type="entry name" value="OATP"/>
    <property type="match status" value="1"/>
</dbReference>
<comment type="subcellular location">
    <subcellularLocation>
        <location evidence="1">Cell membrane</location>
        <topology evidence="1">Multi-pass membrane protein</topology>
    </subcellularLocation>
</comment>
<keyword evidence="5 9" id="KW-1133">Transmembrane helix</keyword>